<dbReference type="InterPro" id="IPR030184">
    <property type="entry name" value="WAT1-related"/>
</dbReference>
<evidence type="ECO:0000313" key="8">
    <source>
        <dbReference type="EnsemblPlants" id="Bra011191.1-P"/>
    </source>
</evidence>
<evidence type="ECO:0000256" key="4">
    <source>
        <dbReference type="ARBA" id="ARBA00022989"/>
    </source>
</evidence>
<dbReference type="InParanoid" id="M4D3Y7"/>
<dbReference type="EnsemblPlants" id="Bra011191.1">
    <property type="protein sequence ID" value="Bra011191.1-P"/>
    <property type="gene ID" value="Bra011191"/>
</dbReference>
<dbReference type="STRING" id="51351.M4D3Y7"/>
<keyword evidence="4 6" id="KW-1133">Transmembrane helix</keyword>
<dbReference type="HOGENOM" id="CLU_1663234_0_0_1"/>
<evidence type="ECO:0000256" key="3">
    <source>
        <dbReference type="ARBA" id="ARBA00022692"/>
    </source>
</evidence>
<comment type="similarity">
    <text evidence="2 6">Belongs to the drug/metabolite transporter (DMT) superfamily. Plant drug/metabolite exporter (P-DME) (TC 2.A.7.4) family.</text>
</comment>
<dbReference type="eggNOG" id="ENOG502QPWM">
    <property type="taxonomic scope" value="Eukaryota"/>
</dbReference>
<dbReference type="InterPro" id="IPR000620">
    <property type="entry name" value="EamA_dom"/>
</dbReference>
<keyword evidence="9" id="KW-1185">Reference proteome</keyword>
<dbReference type="AlphaFoldDB" id="M4D3Y7"/>
<evidence type="ECO:0000256" key="1">
    <source>
        <dbReference type="ARBA" id="ARBA00004141"/>
    </source>
</evidence>
<reference evidence="8" key="3">
    <citation type="submission" date="2023-03" db="UniProtKB">
        <authorList>
            <consortium name="EnsemblPlants"/>
        </authorList>
    </citation>
    <scope>IDENTIFICATION</scope>
    <source>
        <strain evidence="8">cv. Chiifu-401-42</strain>
    </source>
</reference>
<feature type="domain" description="EamA" evidence="7">
    <location>
        <begin position="10"/>
        <end position="106"/>
    </location>
</feature>
<organism evidence="8 9">
    <name type="scientific">Brassica campestris</name>
    <name type="common">Field mustard</name>
    <dbReference type="NCBI Taxonomy" id="3711"/>
    <lineage>
        <taxon>Eukaryota</taxon>
        <taxon>Viridiplantae</taxon>
        <taxon>Streptophyta</taxon>
        <taxon>Embryophyta</taxon>
        <taxon>Tracheophyta</taxon>
        <taxon>Spermatophyta</taxon>
        <taxon>Magnoliopsida</taxon>
        <taxon>eudicotyledons</taxon>
        <taxon>Gunneridae</taxon>
        <taxon>Pentapetalae</taxon>
        <taxon>rosids</taxon>
        <taxon>malvids</taxon>
        <taxon>Brassicales</taxon>
        <taxon>Brassicaceae</taxon>
        <taxon>Brassiceae</taxon>
        <taxon>Brassica</taxon>
    </lineage>
</organism>
<name>M4D3Y7_BRACM</name>
<reference evidence="8 9" key="1">
    <citation type="journal article" date="2011" name="Nat. Genet.">
        <title>The genome of the mesopolyploid crop species Brassica rapa.</title>
        <authorList>
            <consortium name="Brassica rapa Genome Sequencing Project Consortium"/>
            <person name="Wang X."/>
            <person name="Wang H."/>
            <person name="Wang J."/>
            <person name="Sun R."/>
            <person name="Wu J."/>
            <person name="Liu S."/>
            <person name="Bai Y."/>
            <person name="Mun J.H."/>
            <person name="Bancroft I."/>
            <person name="Cheng F."/>
            <person name="Huang S."/>
            <person name="Li X."/>
            <person name="Hua W."/>
            <person name="Wang J."/>
            <person name="Wang X."/>
            <person name="Freeling M."/>
            <person name="Pires J.C."/>
            <person name="Paterson A.H."/>
            <person name="Chalhoub B."/>
            <person name="Wang B."/>
            <person name="Hayward A."/>
            <person name="Sharpe A.G."/>
            <person name="Park B.S."/>
            <person name="Weisshaar B."/>
            <person name="Liu B."/>
            <person name="Li B."/>
            <person name="Liu B."/>
            <person name="Tong C."/>
            <person name="Song C."/>
            <person name="Duran C."/>
            <person name="Peng C."/>
            <person name="Geng C."/>
            <person name="Koh C."/>
            <person name="Lin C."/>
            <person name="Edwards D."/>
            <person name="Mu D."/>
            <person name="Shen D."/>
            <person name="Soumpourou E."/>
            <person name="Li F."/>
            <person name="Fraser F."/>
            <person name="Conant G."/>
            <person name="Lassalle G."/>
            <person name="King G.J."/>
            <person name="Bonnema G."/>
            <person name="Tang H."/>
            <person name="Wang H."/>
            <person name="Belcram H."/>
            <person name="Zhou H."/>
            <person name="Hirakawa H."/>
            <person name="Abe H."/>
            <person name="Guo H."/>
            <person name="Wang H."/>
            <person name="Jin H."/>
            <person name="Parkin I.A."/>
            <person name="Batley J."/>
            <person name="Kim J.S."/>
            <person name="Just J."/>
            <person name="Li J."/>
            <person name="Xu J."/>
            <person name="Deng J."/>
            <person name="Kim J.A."/>
            <person name="Li J."/>
            <person name="Yu J."/>
            <person name="Meng J."/>
            <person name="Wang J."/>
            <person name="Min J."/>
            <person name="Poulain J."/>
            <person name="Wang J."/>
            <person name="Hatakeyama K."/>
            <person name="Wu K."/>
            <person name="Wang L."/>
            <person name="Fang L."/>
            <person name="Trick M."/>
            <person name="Links M.G."/>
            <person name="Zhao M."/>
            <person name="Jin M."/>
            <person name="Ramchiary N."/>
            <person name="Drou N."/>
            <person name="Berkman P.J."/>
            <person name="Cai Q."/>
            <person name="Huang Q."/>
            <person name="Li R."/>
            <person name="Tabata S."/>
            <person name="Cheng S."/>
            <person name="Zhang S."/>
            <person name="Zhang S."/>
            <person name="Huang S."/>
            <person name="Sato S."/>
            <person name="Sun S."/>
            <person name="Kwon S.J."/>
            <person name="Choi S.R."/>
            <person name="Lee T.H."/>
            <person name="Fan W."/>
            <person name="Zhao X."/>
            <person name="Tan X."/>
            <person name="Xu X."/>
            <person name="Wang Y."/>
            <person name="Qiu Y."/>
            <person name="Yin Y."/>
            <person name="Li Y."/>
            <person name="Du Y."/>
            <person name="Liao Y."/>
            <person name="Lim Y."/>
            <person name="Narusaka Y."/>
            <person name="Wang Y."/>
            <person name="Wang Z."/>
            <person name="Li Z."/>
            <person name="Wang Z."/>
            <person name="Xiong Z."/>
            <person name="Zhang Z."/>
        </authorList>
    </citation>
    <scope>NUCLEOTIDE SEQUENCE [LARGE SCALE GENOMIC DNA]</scope>
    <source>
        <strain evidence="8 9">cv. Chiifu-401-42</strain>
    </source>
</reference>
<keyword evidence="5 6" id="KW-0472">Membrane</keyword>
<evidence type="ECO:0000256" key="2">
    <source>
        <dbReference type="ARBA" id="ARBA00007635"/>
    </source>
</evidence>
<dbReference type="GO" id="GO:0016020">
    <property type="term" value="C:membrane"/>
    <property type="evidence" value="ECO:0007669"/>
    <property type="project" value="UniProtKB-SubCell"/>
</dbReference>
<evidence type="ECO:0000256" key="5">
    <source>
        <dbReference type="ARBA" id="ARBA00023136"/>
    </source>
</evidence>
<dbReference type="Pfam" id="PF00892">
    <property type="entry name" value="EamA"/>
    <property type="match status" value="1"/>
</dbReference>
<feature type="transmembrane region" description="Helical" evidence="6">
    <location>
        <begin position="39"/>
        <end position="58"/>
    </location>
</feature>
<accession>M4D3Y7</accession>
<evidence type="ECO:0000259" key="7">
    <source>
        <dbReference type="Pfam" id="PF00892"/>
    </source>
</evidence>
<evidence type="ECO:0000313" key="9">
    <source>
        <dbReference type="Proteomes" id="UP000011750"/>
    </source>
</evidence>
<reference evidence="8 9" key="2">
    <citation type="journal article" date="2018" name="Hortic Res">
        <title>Improved Brassica rapa reference genome by single-molecule sequencing and chromosome conformation capture technologies.</title>
        <authorList>
            <person name="Zhang L."/>
            <person name="Cai X."/>
            <person name="Wu J."/>
            <person name="Liu M."/>
            <person name="Grob S."/>
            <person name="Cheng F."/>
            <person name="Liang J."/>
            <person name="Cai C."/>
            <person name="Liu Z."/>
            <person name="Liu B."/>
            <person name="Wang F."/>
            <person name="Li S."/>
            <person name="Liu F."/>
            <person name="Li X."/>
            <person name="Cheng L."/>
            <person name="Yang W."/>
            <person name="Li M.H."/>
            <person name="Grossniklaus U."/>
            <person name="Zheng H."/>
            <person name="Wang X."/>
        </authorList>
    </citation>
    <scope>NUCLEOTIDE SEQUENCE [LARGE SCALE GENOMIC DNA]</scope>
    <source>
        <strain evidence="8 9">cv. Chiifu-401-42</strain>
    </source>
</reference>
<comment type="subcellular location">
    <subcellularLocation>
        <location evidence="1 6">Membrane</location>
        <topology evidence="1 6">Multi-pass membrane protein</topology>
    </subcellularLocation>
</comment>
<dbReference type="Gramene" id="Bra011191.1">
    <property type="protein sequence ID" value="Bra011191.1-P"/>
    <property type="gene ID" value="Bra011191"/>
</dbReference>
<protein>
    <recommendedName>
        <fullName evidence="6">WAT1-related protein</fullName>
    </recommendedName>
</protein>
<comment type="caution">
    <text evidence="6">Lacks conserved residue(s) required for the propagation of feature annotation.</text>
</comment>
<proteinExistence type="inferred from homology"/>
<dbReference type="Proteomes" id="UP000011750">
    <property type="component" value="Chromosome A01"/>
</dbReference>
<sequence>MGKVEEYKPVMAMIGLQLCYAGVTLSSRATLVHGTSPRVFILYRQALATISIFPFLYFSRRKSRISSLDLKSFSLIFMVSLIGITINQNLYFEGLYLASSSMGSAMGRSALPNETHLYLYFHNMTLYAGEALSPHRWQLLDIYTPRWLNWDMEERFGVF</sequence>
<evidence type="ECO:0000256" key="6">
    <source>
        <dbReference type="RuleBase" id="RU363077"/>
    </source>
</evidence>
<keyword evidence="3 6" id="KW-0812">Transmembrane</keyword>
<feature type="transmembrane region" description="Helical" evidence="6">
    <location>
        <begin position="70"/>
        <end position="92"/>
    </location>
</feature>
<dbReference type="PANTHER" id="PTHR31218">
    <property type="entry name" value="WAT1-RELATED PROTEIN"/>
    <property type="match status" value="1"/>
</dbReference>
<dbReference type="GO" id="GO:0022857">
    <property type="term" value="F:transmembrane transporter activity"/>
    <property type="evidence" value="ECO:0007669"/>
    <property type="project" value="InterPro"/>
</dbReference>